<accession>A0A1U7LZB9</accession>
<dbReference type="EMBL" id="MJIH01000001">
    <property type="protein sequence ID" value="OLR64743.1"/>
    <property type="molecule type" value="Genomic_DNA"/>
</dbReference>
<proteinExistence type="predicted"/>
<evidence type="ECO:0000313" key="2">
    <source>
        <dbReference type="EMBL" id="OLR64743.1"/>
    </source>
</evidence>
<name>A0A1U7LZB9_9FIRM</name>
<dbReference type="AlphaFoldDB" id="A0A1U7LZB9"/>
<sequence length="263" mass="29342">MKKKIIILLGVLIVGGIFAYPQIRNKMLEAEFKRQNPGVEIIGRADGPTAIFTTKNKKTDKDKDGEKDNNQKADQASAIGIIGGADDSKVLYPKVDPDTELTFQASDFLRVKDFIFESSSVKSDLEKNYDNAARAFGFGSESKEPEEADKIEDATIIGAVINSKGFSGDKLVLDINTYSNVKSLMKSTYILGFEDENGKEIKELKVRINSSEPEDHQNVREEIGGIDKYEKVIIFFKQVEVVEDNDCTSYLTPIQNLIIENKQ</sequence>
<evidence type="ECO:0000313" key="3">
    <source>
        <dbReference type="Proteomes" id="UP000187166"/>
    </source>
</evidence>
<reference evidence="2 3" key="1">
    <citation type="journal article" date="2016" name="Appl. Environ. Microbiol.">
        <title>Function and Phylogeny of Bacterial Butyryl Coenzyme A:Acetate Transferases and Their Diversity in the Proximal Colon of Swine.</title>
        <authorList>
            <person name="Trachsel J."/>
            <person name="Bayles D.O."/>
            <person name="Looft T."/>
            <person name="Levine U.Y."/>
            <person name="Allen H.K."/>
        </authorList>
    </citation>
    <scope>NUCLEOTIDE SEQUENCE [LARGE SCALE GENOMIC DNA]</scope>
    <source>
        <strain evidence="2 3">35-6-1</strain>
    </source>
</reference>
<keyword evidence="3" id="KW-1185">Reference proteome</keyword>
<gene>
    <name evidence="2" type="ORF">BIV18_04010</name>
</gene>
<feature type="compositionally biased region" description="Basic and acidic residues" evidence="1">
    <location>
        <begin position="57"/>
        <end position="71"/>
    </location>
</feature>
<comment type="caution">
    <text evidence="2">The sequence shown here is derived from an EMBL/GenBank/DDBJ whole genome shotgun (WGS) entry which is preliminary data.</text>
</comment>
<feature type="region of interest" description="Disordered" evidence="1">
    <location>
        <begin position="52"/>
        <end position="76"/>
    </location>
</feature>
<evidence type="ECO:0000256" key="1">
    <source>
        <dbReference type="SAM" id="MobiDB-lite"/>
    </source>
</evidence>
<dbReference type="Proteomes" id="UP000187166">
    <property type="component" value="Unassembled WGS sequence"/>
</dbReference>
<organism evidence="2 3">
    <name type="scientific">Peptoniphilus porci</name>
    <dbReference type="NCBI Taxonomy" id="2652280"/>
    <lineage>
        <taxon>Bacteria</taxon>
        <taxon>Bacillati</taxon>
        <taxon>Bacillota</taxon>
        <taxon>Tissierellia</taxon>
        <taxon>Tissierellales</taxon>
        <taxon>Peptoniphilaceae</taxon>
        <taxon>Peptoniphilus</taxon>
    </lineage>
</organism>
<protein>
    <submittedName>
        <fullName evidence="2">Uncharacterized protein</fullName>
    </submittedName>
</protein>
<dbReference type="STRING" id="1465756.BIV18_04010"/>